<name>A0AA35XH14_GEOBA</name>
<accession>A0AA35XH14</accession>
<sequence length="269" mass="29770">MKERKMFYKFTHLHIGKLQVVFVVVAMVIAFAVSTQADLSDPTLSVYYSFDEDGDTVKDGSINGNDGKIEGKVVREDGVFDKAIVLEPQTWIDMHGPDFKNGPVDGITLAVWINHSGSPNPQTLLDAIGTDHASGLYHAEIRPGGFRWFHRNGANAEVFNINPGPVIDAEKWVHFTGTYDSGSGDVKTYIDGKMTHEAKGNGELSDNWDVTAGIGHHKNGRWYDGLMDEFYIFGRALSEDEIKEVMDGEFLSVEPADKLATTWGSIKSR</sequence>
<reference evidence="1" key="1">
    <citation type="submission" date="2023-03" db="EMBL/GenBank/DDBJ databases">
        <authorList>
            <person name="Steffen K."/>
            <person name="Cardenas P."/>
        </authorList>
    </citation>
    <scope>NUCLEOTIDE SEQUENCE</scope>
</reference>
<evidence type="ECO:0008006" key="3">
    <source>
        <dbReference type="Google" id="ProtNLM"/>
    </source>
</evidence>
<dbReference type="AlphaFoldDB" id="A0AA35XH14"/>
<evidence type="ECO:0000313" key="1">
    <source>
        <dbReference type="EMBL" id="CAI8052001.1"/>
    </source>
</evidence>
<dbReference type="Proteomes" id="UP001174909">
    <property type="component" value="Unassembled WGS sequence"/>
</dbReference>
<keyword evidence="2" id="KW-1185">Reference proteome</keyword>
<comment type="caution">
    <text evidence="1">The sequence shown here is derived from an EMBL/GenBank/DDBJ whole genome shotgun (WGS) entry which is preliminary data.</text>
</comment>
<dbReference type="SUPFAM" id="SSF49899">
    <property type="entry name" value="Concanavalin A-like lectins/glucanases"/>
    <property type="match status" value="1"/>
</dbReference>
<dbReference type="Pfam" id="PF13385">
    <property type="entry name" value="Laminin_G_3"/>
    <property type="match status" value="1"/>
</dbReference>
<dbReference type="InterPro" id="IPR013320">
    <property type="entry name" value="ConA-like_dom_sf"/>
</dbReference>
<organism evidence="1 2">
    <name type="scientific">Geodia barretti</name>
    <name type="common">Barrett's horny sponge</name>
    <dbReference type="NCBI Taxonomy" id="519541"/>
    <lineage>
        <taxon>Eukaryota</taxon>
        <taxon>Metazoa</taxon>
        <taxon>Porifera</taxon>
        <taxon>Demospongiae</taxon>
        <taxon>Heteroscleromorpha</taxon>
        <taxon>Tetractinellida</taxon>
        <taxon>Astrophorina</taxon>
        <taxon>Geodiidae</taxon>
        <taxon>Geodia</taxon>
    </lineage>
</organism>
<proteinExistence type="predicted"/>
<gene>
    <name evidence="1" type="ORF">GBAR_LOCUS28450</name>
</gene>
<protein>
    <recommendedName>
        <fullName evidence="3">LamG-like jellyroll fold domain-containing protein</fullName>
    </recommendedName>
</protein>
<dbReference type="Gene3D" id="2.60.120.200">
    <property type="match status" value="1"/>
</dbReference>
<evidence type="ECO:0000313" key="2">
    <source>
        <dbReference type="Proteomes" id="UP001174909"/>
    </source>
</evidence>
<dbReference type="EMBL" id="CASHTH010003975">
    <property type="protein sequence ID" value="CAI8052001.1"/>
    <property type="molecule type" value="Genomic_DNA"/>
</dbReference>